<protein>
    <submittedName>
        <fullName evidence="1">Uncharacterized protein</fullName>
    </submittedName>
</protein>
<dbReference type="OrthoDB" id="5445431at2"/>
<dbReference type="Proteomes" id="UP000240987">
    <property type="component" value="Unassembled WGS sequence"/>
</dbReference>
<proteinExistence type="predicted"/>
<organism evidence="1 2">
    <name type="scientific">Photobacterium frigidiphilum</name>
    <dbReference type="NCBI Taxonomy" id="264736"/>
    <lineage>
        <taxon>Bacteria</taxon>
        <taxon>Pseudomonadati</taxon>
        <taxon>Pseudomonadota</taxon>
        <taxon>Gammaproteobacteria</taxon>
        <taxon>Vibrionales</taxon>
        <taxon>Vibrionaceae</taxon>
        <taxon>Photobacterium</taxon>
    </lineage>
</organism>
<gene>
    <name evidence="1" type="ORF">C9J12_23565</name>
</gene>
<reference evidence="1 2" key="1">
    <citation type="submission" date="2018-01" db="EMBL/GenBank/DDBJ databases">
        <title>Whole genome sequencing of Histamine producing bacteria.</title>
        <authorList>
            <person name="Butler K."/>
        </authorList>
    </citation>
    <scope>NUCLEOTIDE SEQUENCE [LARGE SCALE GENOMIC DNA]</scope>
    <source>
        <strain evidence="1 2">JCM 12947</strain>
    </source>
</reference>
<dbReference type="AlphaFoldDB" id="A0A2T3J8W0"/>
<accession>A0A2T3J8W0</accession>
<keyword evidence="2" id="KW-1185">Reference proteome</keyword>
<evidence type="ECO:0000313" key="2">
    <source>
        <dbReference type="Proteomes" id="UP000240987"/>
    </source>
</evidence>
<comment type="caution">
    <text evidence="1">The sequence shown here is derived from an EMBL/GenBank/DDBJ whole genome shotgun (WGS) entry which is preliminary data.</text>
</comment>
<dbReference type="Gene3D" id="1.10.340.50">
    <property type="match status" value="1"/>
</dbReference>
<evidence type="ECO:0000313" key="1">
    <source>
        <dbReference type="EMBL" id="PSU45187.1"/>
    </source>
</evidence>
<dbReference type="EMBL" id="PYMJ01000034">
    <property type="protein sequence ID" value="PSU45187.1"/>
    <property type="molecule type" value="Genomic_DNA"/>
</dbReference>
<name>A0A2T3J8W0_9GAMM</name>
<sequence>MGRNSDTFDNVRHWAYKAIREYWRPDYGSSWEYAVLARCETIKMGYDTPMQYSEVKSIARSIAKWTMRHFTLAKFSESQARKGVKGGKCSKGGGRLFCVLLVYH</sequence>